<feature type="zinc finger region" description="TRAF-type" evidence="7">
    <location>
        <begin position="159"/>
        <end position="212"/>
    </location>
</feature>
<dbReference type="Gene3D" id="3.30.40.10">
    <property type="entry name" value="Zinc/RING finger domain, C3HC4 (zinc finger)"/>
    <property type="match status" value="6"/>
</dbReference>
<feature type="domain" description="MATH" evidence="11">
    <location>
        <begin position="410"/>
        <end position="554"/>
    </location>
</feature>
<dbReference type="SUPFAM" id="SSF57850">
    <property type="entry name" value="RING/U-box"/>
    <property type="match status" value="2"/>
</dbReference>
<keyword evidence="6 7" id="KW-0862">Zinc</keyword>
<evidence type="ECO:0000256" key="5">
    <source>
        <dbReference type="ARBA" id="ARBA00022771"/>
    </source>
</evidence>
<feature type="domain" description="MATH" evidence="11">
    <location>
        <begin position="940"/>
        <end position="1084"/>
    </location>
</feature>
<dbReference type="Pfam" id="PF13445">
    <property type="entry name" value="zf-RING_UBOX"/>
    <property type="match status" value="1"/>
</dbReference>
<dbReference type="EMBL" id="CALNXK010000009">
    <property type="protein sequence ID" value="CAH3041629.1"/>
    <property type="molecule type" value="Genomic_DNA"/>
</dbReference>
<evidence type="ECO:0000256" key="3">
    <source>
        <dbReference type="ARBA" id="ARBA00022723"/>
    </source>
</evidence>
<evidence type="ECO:0000256" key="7">
    <source>
        <dbReference type="PROSITE-ProRule" id="PRU00207"/>
    </source>
</evidence>
<feature type="zinc finger region" description="TRAF-type" evidence="7">
    <location>
        <begin position="104"/>
        <end position="151"/>
    </location>
</feature>
<dbReference type="InterPro" id="IPR018957">
    <property type="entry name" value="Znf_C3HC4_RING-type"/>
</dbReference>
<evidence type="ECO:0000256" key="6">
    <source>
        <dbReference type="ARBA" id="ARBA00022833"/>
    </source>
</evidence>
<dbReference type="Pfam" id="PF21355">
    <property type="entry name" value="TRAF-mep_MATH"/>
    <property type="match status" value="2"/>
</dbReference>
<dbReference type="CDD" id="cd00270">
    <property type="entry name" value="MATH_TRAF_C"/>
    <property type="match status" value="1"/>
</dbReference>
<feature type="domain" description="RING-type" evidence="10">
    <location>
        <begin position="20"/>
        <end position="60"/>
    </location>
</feature>
<feature type="domain" description="TRAF-type" evidence="12">
    <location>
        <begin position="690"/>
        <end position="740"/>
    </location>
</feature>
<dbReference type="Pfam" id="PF00097">
    <property type="entry name" value="zf-C3HC4"/>
    <property type="match status" value="1"/>
</dbReference>
<dbReference type="InterPro" id="IPR002083">
    <property type="entry name" value="MATH/TRAF_dom"/>
</dbReference>
<feature type="domain" description="TRAF-type" evidence="12">
    <location>
        <begin position="159"/>
        <end position="212"/>
    </location>
</feature>
<sequence>MAGYRLSLDDQKRIPPKYICNQCSFVLREPMQTPCAHFYCRTCLEDLKSGDTTYKCKVDNEEFNTSEVFPDGWVRNEINHLAVHCPHKERGCDWEGKIASLEEHTSGCDFVEIPCMFEKCQTKVLKSKLAEHLENECSQRKSKCDHCGLEMLFGEVENHVSSDCQSIPIDCHLCDKKGILRGKLQEHHDPEFGDCEGTKAFCPFFTLGCRSREEMRLTERRRHEQSLVMYHLNLLLHFALSLRDDFEGYCNEIKPIDRLKSTVSQLLTQVTAVVRENGSIQEEVDSLRTQLARVEENLVEPHSAATGQHHSLQVQYQQITAMLADFKRQLNNMEAKFENHELLLFEANRYIEEQNQEIARLKRQEEIDREQLNRLQAKVISAEESLKRRNTPPEAGIQTSPRDQEPNSFDGTLLWRINNVSAIMYDSFNEPEKSFYSPPFFTSRHGYKMCARIYLNGDGMGKGTHISLFFVLMRGEFDPLLRWPFRQKVTFMLLDQNNVEHVIDAFRPDPNSSSFQRPRRETNIASGCPLFLPLADLNNHSYIKDDAMFIKVIVDCSDLLAAVDQSRIDEKCLCPKCKGLLKEAVQTIECGHRYCKTCVFLDRFIEREIQSMLVHCVHHDQGCDWKDELKKREDHEAVCAYVQVPCVHSKCGELVTRANLVEHLEHSCKFRMEECGYCHALVENAFMKGHQESQCPSVPTVCPECDRKDIPRAQMFAHIDPVNGDCEGVLSHCLWTQIGCSETKTMKLQERKIHEERHASVHLMLLFQTVMQLFAIVGRNVRESGNLSLNGVNLPAQTELEHFSKQLENVLRENDELKSKVVEQEQRIQQLEGAGQNGPLPGNSAGAALDSPLGEDLLNRINTEEVKIADLEVLFVEGNKFNEELQRQVSSIARRQESWNGTVDRLQRQFESMSHSLALRNVMMTDLDEHVREQQVSSHDGVLVWKISDFAKRRQNAVTGYETSFYSPCFFTSRYGYKMCARVYLNGDGIGKGTHISIFFVVMRGEYDALLRWPFRQKVTFMLLDQNNVEHVIDSFRPDPNSSSFQKPRRETNIASGCPTFCPLSEVNNHAYIRDDVMFLKVIVDTTDL</sequence>
<evidence type="ECO:0000256" key="1">
    <source>
        <dbReference type="ARBA" id="ARBA00004496"/>
    </source>
</evidence>
<dbReference type="PROSITE" id="PS50089">
    <property type="entry name" value="ZF_RING_2"/>
    <property type="match status" value="1"/>
</dbReference>
<proteinExistence type="predicted"/>
<organism evidence="13 14">
    <name type="scientific">Porites lobata</name>
    <dbReference type="NCBI Taxonomy" id="104759"/>
    <lineage>
        <taxon>Eukaryota</taxon>
        <taxon>Metazoa</taxon>
        <taxon>Cnidaria</taxon>
        <taxon>Anthozoa</taxon>
        <taxon>Hexacorallia</taxon>
        <taxon>Scleractinia</taxon>
        <taxon>Fungiina</taxon>
        <taxon>Poritidae</taxon>
        <taxon>Porites</taxon>
    </lineage>
</organism>
<evidence type="ECO:0008006" key="15">
    <source>
        <dbReference type="Google" id="ProtNLM"/>
    </source>
</evidence>
<feature type="domain" description="TRAF-type" evidence="12">
    <location>
        <begin position="635"/>
        <end position="678"/>
    </location>
</feature>
<reference evidence="13 14" key="1">
    <citation type="submission" date="2022-05" db="EMBL/GenBank/DDBJ databases">
        <authorList>
            <consortium name="Genoscope - CEA"/>
            <person name="William W."/>
        </authorList>
    </citation>
    <scope>NUCLEOTIDE SEQUENCE [LARGE SCALE GENOMIC DNA]</scope>
</reference>
<dbReference type="Proteomes" id="UP001159405">
    <property type="component" value="Unassembled WGS sequence"/>
</dbReference>
<keyword evidence="3 7" id="KW-0479">Metal-binding</keyword>
<dbReference type="InterPro" id="IPR049342">
    <property type="entry name" value="TRAF1-6_MATH_dom"/>
</dbReference>
<name>A0ABN8N2M6_9CNID</name>
<dbReference type="PROSITE" id="PS50144">
    <property type="entry name" value="MATH"/>
    <property type="match status" value="2"/>
</dbReference>
<gene>
    <name evidence="13" type="ORF">PLOB_00047820</name>
</gene>
<comment type="subcellular location">
    <subcellularLocation>
        <location evidence="1">Cytoplasm</location>
    </subcellularLocation>
</comment>
<feature type="zinc finger region" description="TRAF-type" evidence="7">
    <location>
        <begin position="635"/>
        <end position="678"/>
    </location>
</feature>
<feature type="region of interest" description="Disordered" evidence="9">
    <location>
        <begin position="383"/>
        <end position="408"/>
    </location>
</feature>
<evidence type="ECO:0000313" key="14">
    <source>
        <dbReference type="Proteomes" id="UP001159405"/>
    </source>
</evidence>
<feature type="compositionally biased region" description="Polar residues" evidence="9">
    <location>
        <begin position="397"/>
        <end position="408"/>
    </location>
</feature>
<evidence type="ECO:0000313" key="13">
    <source>
        <dbReference type="EMBL" id="CAH3041629.1"/>
    </source>
</evidence>
<dbReference type="PANTHER" id="PTHR10131">
    <property type="entry name" value="TNF RECEPTOR ASSOCIATED FACTOR"/>
    <property type="match status" value="1"/>
</dbReference>
<dbReference type="InterPro" id="IPR008974">
    <property type="entry name" value="TRAF-like"/>
</dbReference>
<dbReference type="InterPro" id="IPR001293">
    <property type="entry name" value="Znf_TRAF"/>
</dbReference>
<dbReference type="PROSITE" id="PS00518">
    <property type="entry name" value="ZF_RING_1"/>
    <property type="match status" value="2"/>
</dbReference>
<dbReference type="Pfam" id="PF02176">
    <property type="entry name" value="zf-TRAF"/>
    <property type="match status" value="3"/>
</dbReference>
<evidence type="ECO:0000256" key="9">
    <source>
        <dbReference type="SAM" id="MobiDB-lite"/>
    </source>
</evidence>
<evidence type="ECO:0000259" key="11">
    <source>
        <dbReference type="PROSITE" id="PS50144"/>
    </source>
</evidence>
<feature type="coiled-coil region" evidence="8">
    <location>
        <begin position="800"/>
        <end position="834"/>
    </location>
</feature>
<dbReference type="InterPro" id="IPR017907">
    <property type="entry name" value="Znf_RING_CS"/>
</dbReference>
<evidence type="ECO:0000256" key="8">
    <source>
        <dbReference type="SAM" id="Coils"/>
    </source>
</evidence>
<feature type="domain" description="TRAF-type" evidence="12">
    <location>
        <begin position="104"/>
        <end position="151"/>
    </location>
</feature>
<dbReference type="Gene3D" id="1.10.287.1490">
    <property type="match status" value="1"/>
</dbReference>
<dbReference type="PROSITE" id="PS50145">
    <property type="entry name" value="ZF_TRAF"/>
    <property type="match status" value="4"/>
</dbReference>
<dbReference type="InterPro" id="IPR001841">
    <property type="entry name" value="Znf_RING"/>
</dbReference>
<comment type="caution">
    <text evidence="13">The sequence shown here is derived from an EMBL/GenBank/DDBJ whole genome shotgun (WGS) entry which is preliminary data.</text>
</comment>
<dbReference type="SMART" id="SM00184">
    <property type="entry name" value="RING"/>
    <property type="match status" value="2"/>
</dbReference>
<dbReference type="InterPro" id="IPR013083">
    <property type="entry name" value="Znf_RING/FYVE/PHD"/>
</dbReference>
<dbReference type="InterPro" id="IPR027370">
    <property type="entry name" value="Znf-RING_euk"/>
</dbReference>
<feature type="zinc finger region" description="TRAF-type" evidence="7">
    <location>
        <begin position="690"/>
        <end position="740"/>
    </location>
</feature>
<dbReference type="Gene3D" id="2.60.210.10">
    <property type="entry name" value="Apoptosis, Tumor Necrosis Factor Receptor Associated Protein 2, Chain A"/>
    <property type="match status" value="2"/>
</dbReference>
<evidence type="ECO:0000256" key="2">
    <source>
        <dbReference type="ARBA" id="ARBA00022490"/>
    </source>
</evidence>
<keyword evidence="5 7" id="KW-0863">Zinc-finger</keyword>
<evidence type="ECO:0000259" key="10">
    <source>
        <dbReference type="PROSITE" id="PS50089"/>
    </source>
</evidence>
<keyword evidence="14" id="KW-1185">Reference proteome</keyword>
<accession>A0ABN8N2M6</accession>
<keyword evidence="2" id="KW-0963">Cytoplasm</keyword>
<evidence type="ECO:0000256" key="4">
    <source>
        <dbReference type="ARBA" id="ARBA00022737"/>
    </source>
</evidence>
<protein>
    <recommendedName>
        <fullName evidence="15">RING-type E3 ubiquitin transferase</fullName>
    </recommendedName>
</protein>
<dbReference type="SMART" id="SM00061">
    <property type="entry name" value="MATH"/>
    <property type="match status" value="2"/>
</dbReference>
<evidence type="ECO:0000259" key="12">
    <source>
        <dbReference type="PROSITE" id="PS50145"/>
    </source>
</evidence>
<dbReference type="SUPFAM" id="SSF49599">
    <property type="entry name" value="TRAF domain-like"/>
    <property type="match status" value="4"/>
</dbReference>
<feature type="coiled-coil region" evidence="8">
    <location>
        <begin position="277"/>
        <end position="378"/>
    </location>
</feature>
<keyword evidence="8" id="KW-0175">Coiled coil</keyword>
<dbReference type="PANTHER" id="PTHR10131:SF138">
    <property type="entry name" value="RE66324P"/>
    <property type="match status" value="1"/>
</dbReference>
<keyword evidence="4" id="KW-0677">Repeat</keyword>